<dbReference type="GO" id="GO:0005829">
    <property type="term" value="C:cytosol"/>
    <property type="evidence" value="ECO:0007669"/>
    <property type="project" value="TreeGrafter"/>
</dbReference>
<evidence type="ECO:0000313" key="5">
    <source>
        <dbReference type="EMBL" id="KNZ54012.1"/>
    </source>
</evidence>
<dbReference type="InterPro" id="IPR027417">
    <property type="entry name" value="P-loop_NTPase"/>
</dbReference>
<dbReference type="AlphaFoldDB" id="A0A0L6V0J1"/>
<dbReference type="PANTHER" id="PTHR10606:SF39">
    <property type="entry name" value="6-PHOSPHOFRUCTO-2-KINASE_FRUCTOSE-2,6-BISPHOSPHATASE YLR345W-RELATED"/>
    <property type="match status" value="1"/>
</dbReference>
<dbReference type="PANTHER" id="PTHR10606">
    <property type="entry name" value="6-PHOSPHOFRUCTO-2-KINASE/FRUCTOSE-2,6-BISPHOSPHATASE"/>
    <property type="match status" value="1"/>
</dbReference>
<dbReference type="Pfam" id="PF01591">
    <property type="entry name" value="6PF2K"/>
    <property type="match status" value="1"/>
</dbReference>
<dbReference type="GO" id="GO:0005524">
    <property type="term" value="F:ATP binding"/>
    <property type="evidence" value="ECO:0007669"/>
    <property type="project" value="UniProtKB-KW"/>
</dbReference>
<dbReference type="PRINTS" id="PR00991">
    <property type="entry name" value="6PFRUCTKNASE"/>
</dbReference>
<keyword evidence="1" id="KW-0547">Nucleotide-binding</keyword>
<sequence length="539" mass="61751">MSAAPLYTTASGRLWHAGQYNPDSSTSKMRRDPNSTPSNHTDKTYQTGLVLICVVGLPARGKTQVSRSIERYLRWLGVKSEVFSLGDHRRKEMGDPQKLPADYFATDGTQSEATQHMRDNIRRIAIYDANASSSLSLMNNRTIGGHENNGTRAGRQQLRQEFEAKGVHVMFIENVCDRDDIVEKNIKAVKISSPDYKNWDPEAATADYWKRIRDHEKTYEPIEQPSFPFVKVINVGEKIVVQCSFSQQHIRLLAISNCFLFDANSVDNSYRTIWFARSGPSRIEHLYKADSELSPLGEEYAERLCKFLRQRRRVVKREGEQENRLTVWTSSRRRCIQTSAPMAKAGYKVLVRSQMNEINPGVIDGMSVAEIKEKYPEEYKKSLTEPYAHRYPRAESYHDLSVRLEPIIFVSWFPPTRTVKTIRRPEWDPTDITRAILQEVERDRSDLFIIGHASVIRCLFAYLKGLPPHDIPLISIRRGQLIEVTPTSYGVQARTHTFWTPADNPVLYKFVSDEDAFNHAPESEQKAEELNKAIAPLAI</sequence>
<dbReference type="SUPFAM" id="SSF52540">
    <property type="entry name" value="P-loop containing nucleoside triphosphate hydrolases"/>
    <property type="match status" value="1"/>
</dbReference>
<dbReference type="VEuPathDB" id="FungiDB:VP01_3076g1"/>
<dbReference type="GO" id="GO:0003873">
    <property type="term" value="F:6-phosphofructo-2-kinase activity"/>
    <property type="evidence" value="ECO:0007669"/>
    <property type="project" value="InterPro"/>
</dbReference>
<dbReference type="SMART" id="SM00855">
    <property type="entry name" value="PGAM"/>
    <property type="match status" value="1"/>
</dbReference>
<comment type="caution">
    <text evidence="5">The sequence shown here is derived from an EMBL/GenBank/DDBJ whole genome shotgun (WGS) entry which is preliminary data.</text>
</comment>
<dbReference type="Proteomes" id="UP000037035">
    <property type="component" value="Unassembled WGS sequence"/>
</dbReference>
<reference evidence="5 6" key="1">
    <citation type="submission" date="2015-08" db="EMBL/GenBank/DDBJ databases">
        <title>Next Generation Sequencing and Analysis of the Genome of Puccinia sorghi L Schw, the Causal Agent of Maize Common Rust.</title>
        <authorList>
            <person name="Rochi L."/>
            <person name="Burguener G."/>
            <person name="Darino M."/>
            <person name="Turjanski A."/>
            <person name="Kreff E."/>
            <person name="Dieguez M.J."/>
            <person name="Sacco F."/>
        </authorList>
    </citation>
    <scope>NUCLEOTIDE SEQUENCE [LARGE SCALE GENOMIC DNA]</scope>
    <source>
        <strain evidence="5 6">RO10H11247</strain>
    </source>
</reference>
<dbReference type="GO" id="GO:0004331">
    <property type="term" value="F:fructose-2,6-bisphosphate 2-phosphatase activity"/>
    <property type="evidence" value="ECO:0007669"/>
    <property type="project" value="TreeGrafter"/>
</dbReference>
<dbReference type="GO" id="GO:0006000">
    <property type="term" value="P:fructose metabolic process"/>
    <property type="evidence" value="ECO:0007669"/>
    <property type="project" value="InterPro"/>
</dbReference>
<name>A0A0L6V0J1_9BASI</name>
<dbReference type="GO" id="GO:0006003">
    <property type="term" value="P:fructose 2,6-bisphosphate metabolic process"/>
    <property type="evidence" value="ECO:0007669"/>
    <property type="project" value="InterPro"/>
</dbReference>
<organism evidence="5 6">
    <name type="scientific">Puccinia sorghi</name>
    <dbReference type="NCBI Taxonomy" id="27349"/>
    <lineage>
        <taxon>Eukaryota</taxon>
        <taxon>Fungi</taxon>
        <taxon>Dikarya</taxon>
        <taxon>Basidiomycota</taxon>
        <taxon>Pucciniomycotina</taxon>
        <taxon>Pucciniomycetes</taxon>
        <taxon>Pucciniales</taxon>
        <taxon>Pucciniaceae</taxon>
        <taxon>Puccinia</taxon>
    </lineage>
</organism>
<dbReference type="PIRSF" id="PIRSF000709">
    <property type="entry name" value="6PFK_2-Ptase"/>
    <property type="match status" value="1"/>
</dbReference>
<dbReference type="Gene3D" id="3.40.50.300">
    <property type="entry name" value="P-loop containing nucleotide triphosphate hydrolases"/>
    <property type="match status" value="1"/>
</dbReference>
<keyword evidence="6" id="KW-1185">Reference proteome</keyword>
<dbReference type="SUPFAM" id="SSF53254">
    <property type="entry name" value="Phosphoglycerate mutase-like"/>
    <property type="match status" value="1"/>
</dbReference>
<dbReference type="Pfam" id="PF00300">
    <property type="entry name" value="His_Phos_1"/>
    <property type="match status" value="1"/>
</dbReference>
<evidence type="ECO:0000313" key="6">
    <source>
        <dbReference type="Proteomes" id="UP000037035"/>
    </source>
</evidence>
<keyword evidence="2" id="KW-0067">ATP-binding</keyword>
<dbReference type="Gene3D" id="3.40.50.1240">
    <property type="entry name" value="Phosphoglycerate mutase-like"/>
    <property type="match status" value="1"/>
</dbReference>
<evidence type="ECO:0000259" key="4">
    <source>
        <dbReference type="Pfam" id="PF01591"/>
    </source>
</evidence>
<gene>
    <name evidence="5" type="ORF">VP01_3076g1</name>
</gene>
<dbReference type="InterPro" id="IPR013079">
    <property type="entry name" value="6Phosfructo_kin"/>
</dbReference>
<feature type="compositionally biased region" description="Polar residues" evidence="3">
    <location>
        <begin position="34"/>
        <end position="43"/>
    </location>
</feature>
<evidence type="ECO:0000256" key="2">
    <source>
        <dbReference type="ARBA" id="ARBA00022840"/>
    </source>
</evidence>
<dbReference type="CDD" id="cd07067">
    <property type="entry name" value="HP_PGM_like"/>
    <property type="match status" value="1"/>
</dbReference>
<dbReference type="EMBL" id="LAVV01008031">
    <property type="protein sequence ID" value="KNZ54012.1"/>
    <property type="molecule type" value="Genomic_DNA"/>
</dbReference>
<dbReference type="InterPro" id="IPR003094">
    <property type="entry name" value="6Pfruct_kin"/>
</dbReference>
<evidence type="ECO:0000256" key="1">
    <source>
        <dbReference type="ARBA" id="ARBA00022741"/>
    </source>
</evidence>
<evidence type="ECO:0000256" key="3">
    <source>
        <dbReference type="SAM" id="MobiDB-lite"/>
    </source>
</evidence>
<dbReference type="InterPro" id="IPR013078">
    <property type="entry name" value="His_Pase_superF_clade-1"/>
</dbReference>
<protein>
    <recommendedName>
        <fullName evidence="4">6-phosphofructo-2-kinase domain-containing protein</fullName>
    </recommendedName>
</protein>
<accession>A0A0L6V0J1</accession>
<dbReference type="OrthoDB" id="267323at2759"/>
<feature type="domain" description="6-phosphofructo-2-kinase" evidence="4">
    <location>
        <begin position="45"/>
        <end position="242"/>
    </location>
</feature>
<feature type="region of interest" description="Disordered" evidence="3">
    <location>
        <begin position="17"/>
        <end position="43"/>
    </location>
</feature>
<proteinExistence type="predicted"/>
<dbReference type="InterPro" id="IPR029033">
    <property type="entry name" value="His_PPase_superfam"/>
</dbReference>
<dbReference type="STRING" id="27349.A0A0L6V0J1"/>